<name>A0A177WDR1_BATDL</name>
<sequence>MKLFTLKPLGPLSTLPFRYISTVYYTAPVSAIRSTEFKTRNYSTVKDDTSQPVAEAAERNALETESIDIETKAEAIKKTPRKKTEEEHWHARFPLRNRAHDKFLMPSMRNFALPNQPFPMNPYFKPDPPLSDKTRKAIYALFLEDQAYWTPRRLAEQFGIAIVRVQAILRLKALEGKLQKEGSPPQIEFTNGMERLLGSRTIEYKKDHPSKLSEPLKYNFGGSMSQYIRLLDEEVSVTPEDAAKLLQKQPYSNNSMKLDLNAPNIINPPAEVKSLIINRNDRLKNRYKFMVADTSKPNPSFIVRDQSGQLRRATNVELWERAHTRPRKFRM</sequence>
<dbReference type="GO" id="GO:0005763">
    <property type="term" value="C:mitochondrial small ribosomal subunit"/>
    <property type="evidence" value="ECO:0007669"/>
    <property type="project" value="TreeGrafter"/>
</dbReference>
<reference evidence="1 2" key="2">
    <citation type="submission" date="2016-05" db="EMBL/GenBank/DDBJ databases">
        <title>Lineage-specific infection strategies underlie the spectrum of fungal disease in amphibians.</title>
        <authorList>
            <person name="Cuomo C.A."/>
            <person name="Farrer R.A."/>
            <person name="James T."/>
            <person name="Longcore J."/>
            <person name="Birren B."/>
        </authorList>
    </citation>
    <scope>NUCLEOTIDE SEQUENCE [LARGE SCALE GENOMIC DNA]</scope>
    <source>
        <strain evidence="1 2">JEL423</strain>
    </source>
</reference>
<accession>A0A177WDR1</accession>
<evidence type="ECO:0000313" key="2">
    <source>
        <dbReference type="Proteomes" id="UP000077115"/>
    </source>
</evidence>
<dbReference type="VEuPathDB" id="FungiDB:BDEG_21844"/>
<evidence type="ECO:0000313" key="1">
    <source>
        <dbReference type="EMBL" id="OAJ37872.1"/>
    </source>
</evidence>
<proteinExistence type="predicted"/>
<dbReference type="STRING" id="403673.A0A177WDR1"/>
<evidence type="ECO:0008006" key="3">
    <source>
        <dbReference type="Google" id="ProtNLM"/>
    </source>
</evidence>
<dbReference type="Proteomes" id="UP000077115">
    <property type="component" value="Unassembled WGS sequence"/>
</dbReference>
<dbReference type="AlphaFoldDB" id="A0A177WDR1"/>
<dbReference type="Pfam" id="PF12298">
    <property type="entry name" value="Bot1p"/>
    <property type="match status" value="1"/>
</dbReference>
<dbReference type="GO" id="GO:0003735">
    <property type="term" value="F:structural constituent of ribosome"/>
    <property type="evidence" value="ECO:0007669"/>
    <property type="project" value="TreeGrafter"/>
</dbReference>
<dbReference type="PANTHER" id="PTHR28158:SF1">
    <property type="entry name" value="SMALL RIBOSOMAL SUBUNIT PROTEIN MS45"/>
    <property type="match status" value="1"/>
</dbReference>
<dbReference type="GO" id="GO:0032543">
    <property type="term" value="P:mitochondrial translation"/>
    <property type="evidence" value="ECO:0007669"/>
    <property type="project" value="TreeGrafter"/>
</dbReference>
<dbReference type="OrthoDB" id="10052321at2759"/>
<dbReference type="PANTHER" id="PTHR28158">
    <property type="entry name" value="37S RIBOSOMAL PROTEIN S35, MITOCHONDRIAL"/>
    <property type="match status" value="1"/>
</dbReference>
<protein>
    <recommendedName>
        <fullName evidence="3">37S ribosomal protein S35, mitochondrial</fullName>
    </recommendedName>
</protein>
<reference evidence="1 2" key="1">
    <citation type="submission" date="2006-10" db="EMBL/GenBank/DDBJ databases">
        <title>The Genome Sequence of Batrachochytrium dendrobatidis JEL423.</title>
        <authorList>
            <consortium name="The Broad Institute Genome Sequencing Platform"/>
            <person name="Birren B."/>
            <person name="Lander E."/>
            <person name="Galagan J."/>
            <person name="Cuomo C."/>
            <person name="Devon K."/>
            <person name="Jaffe D."/>
            <person name="Butler J."/>
            <person name="Alvarez P."/>
            <person name="Gnerre S."/>
            <person name="Grabherr M."/>
            <person name="Kleber M."/>
            <person name="Mauceli E."/>
            <person name="Brockman W."/>
            <person name="Young S."/>
            <person name="LaButti K."/>
            <person name="Sykes S."/>
            <person name="DeCaprio D."/>
            <person name="Crawford M."/>
            <person name="Koehrsen M."/>
            <person name="Engels R."/>
            <person name="Montgomery P."/>
            <person name="Pearson M."/>
            <person name="Howarth C."/>
            <person name="Larson L."/>
            <person name="White J."/>
            <person name="O'Leary S."/>
            <person name="Kodira C."/>
            <person name="Zeng Q."/>
            <person name="Yandava C."/>
            <person name="Alvarado L."/>
            <person name="Longcore J."/>
            <person name="James T."/>
        </authorList>
    </citation>
    <scope>NUCLEOTIDE SEQUENCE [LARGE SCALE GENOMIC DNA]</scope>
    <source>
        <strain evidence="1 2">JEL423</strain>
    </source>
</reference>
<dbReference type="InterPro" id="IPR021036">
    <property type="entry name" value="Ribosomal_mS45"/>
</dbReference>
<dbReference type="eggNOG" id="ENOG502S81B">
    <property type="taxonomic scope" value="Eukaryota"/>
</dbReference>
<gene>
    <name evidence="1" type="ORF">BDEG_21844</name>
</gene>
<organism evidence="1 2">
    <name type="scientific">Batrachochytrium dendrobatidis (strain JEL423)</name>
    <dbReference type="NCBI Taxonomy" id="403673"/>
    <lineage>
        <taxon>Eukaryota</taxon>
        <taxon>Fungi</taxon>
        <taxon>Fungi incertae sedis</taxon>
        <taxon>Chytridiomycota</taxon>
        <taxon>Chytridiomycota incertae sedis</taxon>
        <taxon>Chytridiomycetes</taxon>
        <taxon>Rhizophydiales</taxon>
        <taxon>Rhizophydiales incertae sedis</taxon>
        <taxon>Batrachochytrium</taxon>
    </lineage>
</organism>
<dbReference type="EMBL" id="DS022301">
    <property type="protein sequence ID" value="OAJ37872.1"/>
    <property type="molecule type" value="Genomic_DNA"/>
</dbReference>